<protein>
    <submittedName>
        <fullName evidence="1">Uncharacterized protein</fullName>
    </submittedName>
</protein>
<evidence type="ECO:0000313" key="1">
    <source>
        <dbReference type="EMBL" id="AKH46161.1"/>
    </source>
</evidence>
<proteinExistence type="predicted"/>
<dbReference type="EMBL" id="KR029579">
    <property type="protein sequence ID" value="AKH46161.1"/>
    <property type="molecule type" value="Genomic_DNA"/>
</dbReference>
<name>A0A0F7L584_9VIRU</name>
<reference evidence="1" key="2">
    <citation type="submission" date="2015-03" db="EMBL/GenBank/DDBJ databases">
        <authorList>
            <person name="Chow C.-E.T."/>
            <person name="Winget D.M."/>
            <person name="White R.A.III."/>
            <person name="Hallam S.J."/>
            <person name="Suttle C.A."/>
        </authorList>
    </citation>
    <scope>NUCLEOTIDE SEQUENCE</scope>
    <source>
        <strain evidence="1">Anoxic3_4</strain>
    </source>
</reference>
<reference evidence="1" key="1">
    <citation type="journal article" date="2015" name="Front. Microbiol.">
        <title>Combining genomic sequencing methods to explore viral diversity and reveal potential virus-host interactions.</title>
        <authorList>
            <person name="Chow C.E."/>
            <person name="Winget D.M."/>
            <person name="White R.A.III."/>
            <person name="Hallam S.J."/>
            <person name="Suttle C.A."/>
        </authorList>
    </citation>
    <scope>NUCLEOTIDE SEQUENCE</scope>
    <source>
        <strain evidence="1">Anoxic3_4</strain>
    </source>
</reference>
<accession>A0A0F7L584</accession>
<organism evidence="1">
    <name type="scientific">uncultured marine virus</name>
    <dbReference type="NCBI Taxonomy" id="186617"/>
    <lineage>
        <taxon>Viruses</taxon>
        <taxon>environmental samples</taxon>
    </lineage>
</organism>
<sequence length="54" mass="5966">MSLPTPFLALEHSPFVRISNLYSYPGHLLAKKRTTNVLVPELSDQDSASSPLLL</sequence>